<reference evidence="2" key="1">
    <citation type="submission" date="2018-12" db="EMBL/GenBank/DDBJ databases">
        <authorList>
            <person name="Sun L."/>
            <person name="Chen Z."/>
        </authorList>
    </citation>
    <scope>NUCLEOTIDE SEQUENCE [LARGE SCALE GENOMIC DNA]</scope>
    <source>
        <strain evidence="2">DSM 16012</strain>
    </source>
</reference>
<evidence type="ECO:0000313" key="3">
    <source>
        <dbReference type="Proteomes" id="UP000273811"/>
    </source>
</evidence>
<keyword evidence="1" id="KW-1133">Transmembrane helix</keyword>
<evidence type="ECO:0000313" key="2">
    <source>
        <dbReference type="EMBL" id="RWR13972.1"/>
    </source>
</evidence>
<protein>
    <submittedName>
        <fullName evidence="2">Uncharacterized protein</fullName>
    </submittedName>
</protein>
<dbReference type="EMBL" id="QYTU02000004">
    <property type="protein sequence ID" value="RWR13972.1"/>
    <property type="molecule type" value="Genomic_DNA"/>
</dbReference>
<gene>
    <name evidence="2" type="ORF">D4N35_003470</name>
</gene>
<keyword evidence="3" id="KW-1185">Reference proteome</keyword>
<dbReference type="RefSeq" id="WP_120070045.1">
    <property type="nucleotide sequence ID" value="NZ_CP126113.1"/>
</dbReference>
<keyword evidence="1" id="KW-0472">Membrane</keyword>
<accession>A0A443J0S7</accession>
<comment type="caution">
    <text evidence="2">The sequence shown here is derived from an EMBL/GenBank/DDBJ whole genome shotgun (WGS) entry which is preliminary data.</text>
</comment>
<sequence>MDGLHAITACIYLQMVAFNLWQLYLFRYLRKYDQMKDPQVAVAERMRIECEFDPWIIFLILGVY</sequence>
<dbReference type="OrthoDB" id="2987975at2"/>
<keyword evidence="1" id="KW-0812">Transmembrane</keyword>
<feature type="transmembrane region" description="Helical" evidence="1">
    <location>
        <begin position="6"/>
        <end position="26"/>
    </location>
</feature>
<dbReference type="Proteomes" id="UP000273811">
    <property type="component" value="Unassembled WGS sequence"/>
</dbReference>
<proteinExistence type="predicted"/>
<name>A0A443J0S7_9BACI</name>
<evidence type="ECO:0000256" key="1">
    <source>
        <dbReference type="SAM" id="Phobius"/>
    </source>
</evidence>
<dbReference type="AlphaFoldDB" id="A0A443J0S7"/>
<organism evidence="2 3">
    <name type="scientific">Siminovitchia fortis</name>
    <dbReference type="NCBI Taxonomy" id="254758"/>
    <lineage>
        <taxon>Bacteria</taxon>
        <taxon>Bacillati</taxon>
        <taxon>Bacillota</taxon>
        <taxon>Bacilli</taxon>
        <taxon>Bacillales</taxon>
        <taxon>Bacillaceae</taxon>
        <taxon>Siminovitchia</taxon>
    </lineage>
</organism>